<dbReference type="InterPro" id="IPR051179">
    <property type="entry name" value="WD_repeat_multifunction"/>
</dbReference>
<evidence type="ECO:0000256" key="1">
    <source>
        <dbReference type="ARBA" id="ARBA00022574"/>
    </source>
</evidence>
<dbReference type="EMBL" id="JAWIZZ010000045">
    <property type="protein sequence ID" value="KAK5779837.1"/>
    <property type="molecule type" value="Genomic_DNA"/>
</dbReference>
<proteinExistence type="predicted"/>
<dbReference type="PANTHER" id="PTHR19857">
    <property type="entry name" value="MITOCHONDRIAL DIVISION PROTEIN 1-RELATED"/>
    <property type="match status" value="1"/>
</dbReference>
<comment type="caution">
    <text evidence="5">The sequence shown here is derived from an EMBL/GenBank/DDBJ whole genome shotgun (WGS) entry which is preliminary data.</text>
</comment>
<evidence type="ECO:0000313" key="5">
    <source>
        <dbReference type="EMBL" id="KAK5779837.1"/>
    </source>
</evidence>
<gene>
    <name evidence="5" type="ORF">RI543_002373</name>
</gene>
<evidence type="ECO:0000256" key="2">
    <source>
        <dbReference type="ARBA" id="ARBA00022737"/>
    </source>
</evidence>
<dbReference type="InterPro" id="IPR015943">
    <property type="entry name" value="WD40/YVTN_repeat-like_dom_sf"/>
</dbReference>
<evidence type="ECO:0000313" key="6">
    <source>
        <dbReference type="Proteomes" id="UP001306508"/>
    </source>
</evidence>
<dbReference type="SMART" id="SM00320">
    <property type="entry name" value="WD40"/>
    <property type="match status" value="6"/>
</dbReference>
<dbReference type="PROSITE" id="PS50082">
    <property type="entry name" value="WD_REPEATS_2"/>
    <property type="match status" value="1"/>
</dbReference>
<dbReference type="InterPro" id="IPR036322">
    <property type="entry name" value="WD40_repeat_dom_sf"/>
</dbReference>
<feature type="repeat" description="WD" evidence="3">
    <location>
        <begin position="79"/>
        <end position="110"/>
    </location>
</feature>
<dbReference type="Proteomes" id="UP001306508">
    <property type="component" value="Unassembled WGS sequence"/>
</dbReference>
<evidence type="ECO:0000256" key="3">
    <source>
        <dbReference type="PROSITE-ProRule" id="PRU00221"/>
    </source>
</evidence>
<organism evidence="5 6">
    <name type="scientific">Arxiozyma heterogenica</name>
    <dbReference type="NCBI Taxonomy" id="278026"/>
    <lineage>
        <taxon>Eukaryota</taxon>
        <taxon>Fungi</taxon>
        <taxon>Dikarya</taxon>
        <taxon>Ascomycota</taxon>
        <taxon>Saccharomycotina</taxon>
        <taxon>Saccharomycetes</taxon>
        <taxon>Saccharomycetales</taxon>
        <taxon>Saccharomycetaceae</taxon>
        <taxon>Arxiozyma</taxon>
    </lineage>
</organism>
<dbReference type="Pfam" id="PF00400">
    <property type="entry name" value="WD40"/>
    <property type="match status" value="2"/>
</dbReference>
<evidence type="ECO:0000256" key="4">
    <source>
        <dbReference type="SAM" id="MobiDB-lite"/>
    </source>
</evidence>
<dbReference type="InterPro" id="IPR001680">
    <property type="entry name" value="WD40_rpt"/>
</dbReference>
<dbReference type="SUPFAM" id="SSF50978">
    <property type="entry name" value="WD40 repeat-like"/>
    <property type="match status" value="1"/>
</dbReference>
<dbReference type="PROSITE" id="PS50294">
    <property type="entry name" value="WD_REPEATS_REGION"/>
    <property type="match status" value="1"/>
</dbReference>
<protein>
    <submittedName>
        <fullName evidence="5">Uncharacterized protein</fullName>
    </submittedName>
</protein>
<sequence length="445" mass="48538">MSADGSNNITIPVEHEVEPQEEFINNDEVAEVVPTNDDEDQPIDEEEDEEEANMDVGNDVPMEQETLEIDMSNNSITYFDKHTDSVFTLAHHPTLPLVVSGGGDNVAHLWTSHSQPPKFAGSVNGHTESVIACSFTADGKFLVTADMTGKVIVEIGVKGGSQWKKTSELNEVEEVVWLKCHPTINNIFAFGATDGSVWCYQINPDGTLEQLMSGFIHQQDCTNGDFINIDQGENALELVTCSVDGTVIGWNCYTAQPTFKITQAEIKGLLAPWVSIAVAPSTLTNGNAGIVALGSNNGIVAIINANNNGAVLHLETVVQLKEDQEELDASIESISWAHNFPLMAIGLVCGDIILYETNTWRVRRKFTLEDSVTKLVFNGDDIFASCINGKVYQFNSKTGQEKFVCTGHNMGVLDFVIVNPKDQTQLRKVITAGDEGVSLIFEVPN</sequence>
<dbReference type="FunFam" id="2.130.10.10:FF:000630">
    <property type="entry name" value="Ribosome assembly protein SQT1"/>
    <property type="match status" value="1"/>
</dbReference>
<feature type="region of interest" description="Disordered" evidence="4">
    <location>
        <begin position="26"/>
        <end position="54"/>
    </location>
</feature>
<name>A0AAN8A714_9SACH</name>
<reference evidence="6" key="1">
    <citation type="submission" date="2023-07" db="EMBL/GenBank/DDBJ databases">
        <title>A draft genome of Kazachstania heterogenica Y-27499.</title>
        <authorList>
            <person name="Donic C."/>
            <person name="Kralova J.S."/>
            <person name="Fidel L."/>
            <person name="Ben-Dor S."/>
            <person name="Jung S."/>
        </authorList>
    </citation>
    <scope>NUCLEOTIDE SEQUENCE [LARGE SCALE GENOMIC DNA]</scope>
    <source>
        <strain evidence="6">Y27499</strain>
    </source>
</reference>
<accession>A0AAN8A714</accession>
<keyword evidence="6" id="KW-1185">Reference proteome</keyword>
<keyword evidence="1 3" id="KW-0853">WD repeat</keyword>
<dbReference type="Gene3D" id="2.130.10.10">
    <property type="entry name" value="YVTN repeat-like/Quinoprotein amine dehydrogenase"/>
    <property type="match status" value="1"/>
</dbReference>
<keyword evidence="2" id="KW-0677">Repeat</keyword>
<feature type="compositionally biased region" description="Acidic residues" evidence="4">
    <location>
        <begin position="26"/>
        <end position="53"/>
    </location>
</feature>
<dbReference type="AlphaFoldDB" id="A0AAN8A714"/>
<dbReference type="PANTHER" id="PTHR19857:SF8">
    <property type="entry name" value="ANGIO-ASSOCIATED MIGRATORY CELL PROTEIN"/>
    <property type="match status" value="1"/>
</dbReference>